<name>A0ABV5RLR7_9ACTN</name>
<dbReference type="RefSeq" id="WP_345511344.1">
    <property type="nucleotide sequence ID" value="NZ_BAAAXD010000011.1"/>
</dbReference>
<protein>
    <recommendedName>
        <fullName evidence="3">MSP domain-containing protein</fullName>
    </recommendedName>
</protein>
<evidence type="ECO:0000313" key="2">
    <source>
        <dbReference type="Proteomes" id="UP001589710"/>
    </source>
</evidence>
<evidence type="ECO:0000313" key="1">
    <source>
        <dbReference type="EMBL" id="MFB9578798.1"/>
    </source>
</evidence>
<organism evidence="1 2">
    <name type="scientific">Streptomyces yanii</name>
    <dbReference type="NCBI Taxonomy" id="78510"/>
    <lineage>
        <taxon>Bacteria</taxon>
        <taxon>Bacillati</taxon>
        <taxon>Actinomycetota</taxon>
        <taxon>Actinomycetes</taxon>
        <taxon>Kitasatosporales</taxon>
        <taxon>Streptomycetaceae</taxon>
        <taxon>Streptomyces</taxon>
    </lineage>
</organism>
<proteinExistence type="predicted"/>
<comment type="caution">
    <text evidence="1">The sequence shown here is derived from an EMBL/GenBank/DDBJ whole genome shotgun (WGS) entry which is preliminary data.</text>
</comment>
<reference evidence="1 2" key="1">
    <citation type="submission" date="2024-09" db="EMBL/GenBank/DDBJ databases">
        <authorList>
            <person name="Sun Q."/>
            <person name="Mori K."/>
        </authorList>
    </citation>
    <scope>NUCLEOTIDE SEQUENCE [LARGE SCALE GENOMIC DNA]</scope>
    <source>
        <strain evidence="1 2">JCM 3331</strain>
    </source>
</reference>
<dbReference type="Proteomes" id="UP001589710">
    <property type="component" value="Unassembled WGS sequence"/>
</dbReference>
<dbReference type="EMBL" id="JBHMCG010000193">
    <property type="protein sequence ID" value="MFB9578798.1"/>
    <property type="molecule type" value="Genomic_DNA"/>
</dbReference>
<gene>
    <name evidence="1" type="ORF">ACFFTL_42720</name>
</gene>
<sequence>MATMPAVAPKRQGDTKAYKFGDIEILLTPNELGVYTAIHIPNPSRRSIYFSITVRVTGPRGYAVTMKREFPSVQPGDSAREAGLLIDEDGAPVPTDPVAQIVAFEQS</sequence>
<keyword evidence="2" id="KW-1185">Reference proteome</keyword>
<evidence type="ECO:0008006" key="3">
    <source>
        <dbReference type="Google" id="ProtNLM"/>
    </source>
</evidence>
<accession>A0ABV5RLR7</accession>